<dbReference type="InterPro" id="IPR036291">
    <property type="entry name" value="NAD(P)-bd_dom_sf"/>
</dbReference>
<gene>
    <name evidence="3" type="ORF">FIBSPDRAFT_932203</name>
</gene>
<accession>A0A166J5G3</accession>
<dbReference type="PANTHER" id="PTHR42760">
    <property type="entry name" value="SHORT-CHAIN DEHYDROGENASES/REDUCTASES FAMILY MEMBER"/>
    <property type="match status" value="1"/>
</dbReference>
<organism evidence="3 4">
    <name type="scientific">Athelia psychrophila</name>
    <dbReference type="NCBI Taxonomy" id="1759441"/>
    <lineage>
        <taxon>Eukaryota</taxon>
        <taxon>Fungi</taxon>
        <taxon>Dikarya</taxon>
        <taxon>Basidiomycota</taxon>
        <taxon>Agaricomycotina</taxon>
        <taxon>Agaricomycetes</taxon>
        <taxon>Agaricomycetidae</taxon>
        <taxon>Atheliales</taxon>
        <taxon>Atheliaceae</taxon>
        <taxon>Athelia</taxon>
    </lineage>
</organism>
<evidence type="ECO:0000256" key="2">
    <source>
        <dbReference type="ARBA" id="ARBA00023002"/>
    </source>
</evidence>
<keyword evidence="2" id="KW-0560">Oxidoreductase</keyword>
<dbReference type="GO" id="GO:0016616">
    <property type="term" value="F:oxidoreductase activity, acting on the CH-OH group of donors, NAD or NADP as acceptor"/>
    <property type="evidence" value="ECO:0007669"/>
    <property type="project" value="TreeGrafter"/>
</dbReference>
<dbReference type="EMBL" id="KV417554">
    <property type="protein sequence ID" value="KZP20517.1"/>
    <property type="molecule type" value="Genomic_DNA"/>
</dbReference>
<protein>
    <submittedName>
        <fullName evidence="3">NAD(P)-binding protein</fullName>
    </submittedName>
</protein>
<dbReference type="PANTHER" id="PTHR42760:SF133">
    <property type="entry name" value="3-OXOACYL-[ACYL-CARRIER-PROTEIN] REDUCTASE"/>
    <property type="match status" value="1"/>
</dbReference>
<reference evidence="3 4" key="1">
    <citation type="journal article" date="2016" name="Mol. Biol. Evol.">
        <title>Comparative Genomics of Early-Diverging Mushroom-Forming Fungi Provides Insights into the Origins of Lignocellulose Decay Capabilities.</title>
        <authorList>
            <person name="Nagy L.G."/>
            <person name="Riley R."/>
            <person name="Tritt A."/>
            <person name="Adam C."/>
            <person name="Daum C."/>
            <person name="Floudas D."/>
            <person name="Sun H."/>
            <person name="Yadav J.S."/>
            <person name="Pangilinan J."/>
            <person name="Larsson K.H."/>
            <person name="Matsuura K."/>
            <person name="Barry K."/>
            <person name="Labutti K."/>
            <person name="Kuo R."/>
            <person name="Ohm R.A."/>
            <person name="Bhattacharya S.S."/>
            <person name="Shirouzu T."/>
            <person name="Yoshinaga Y."/>
            <person name="Martin F.M."/>
            <person name="Grigoriev I.V."/>
            <person name="Hibbett D.S."/>
        </authorList>
    </citation>
    <scope>NUCLEOTIDE SEQUENCE [LARGE SCALE GENOMIC DNA]</scope>
    <source>
        <strain evidence="3 4">CBS 109695</strain>
    </source>
</reference>
<evidence type="ECO:0000313" key="4">
    <source>
        <dbReference type="Proteomes" id="UP000076532"/>
    </source>
</evidence>
<dbReference type="AlphaFoldDB" id="A0A166J5G3"/>
<keyword evidence="4" id="KW-1185">Reference proteome</keyword>
<dbReference type="Pfam" id="PF13561">
    <property type="entry name" value="adh_short_C2"/>
    <property type="match status" value="2"/>
</dbReference>
<dbReference type="PRINTS" id="PR00081">
    <property type="entry name" value="GDHRDH"/>
</dbReference>
<dbReference type="SUPFAM" id="SSF51735">
    <property type="entry name" value="NAD(P)-binding Rossmann-fold domains"/>
    <property type="match status" value="1"/>
</dbReference>
<evidence type="ECO:0000313" key="3">
    <source>
        <dbReference type="EMBL" id="KZP20517.1"/>
    </source>
</evidence>
<proteinExistence type="inferred from homology"/>
<dbReference type="OrthoDB" id="498125at2759"/>
<dbReference type="Gene3D" id="3.40.50.720">
    <property type="entry name" value="NAD(P)-binding Rossmann-like Domain"/>
    <property type="match status" value="2"/>
</dbReference>
<comment type="similarity">
    <text evidence="1">Belongs to the short-chain dehydrogenases/reductases (SDR) family.</text>
</comment>
<evidence type="ECO:0000256" key="1">
    <source>
        <dbReference type="ARBA" id="ARBA00006484"/>
    </source>
</evidence>
<name>A0A166J5G3_9AGAM</name>
<sequence length="218" mass="23135">MARASSGRNAFAVPADVSQEDQVKKTIESAAKTLGGLDIMVANAGICCSTGSLIENQLFSTSVCRGVGPLLRINVNGVCFCYKYAGNKWLHKDVAGGSLALRLSWVNQSYGSPLLCHEICDPWPLTIFAQELGPHRITVNTYAPGVIDTPMTQAGDAVLCKQLGVESGMAHMAAATPAGYLGKPEDVASPVSYLASKEAHFITGQGVNSRHRDWLVQA</sequence>
<dbReference type="Proteomes" id="UP000076532">
    <property type="component" value="Unassembled WGS sequence"/>
</dbReference>
<dbReference type="InterPro" id="IPR002347">
    <property type="entry name" value="SDR_fam"/>
</dbReference>
<dbReference type="STRING" id="436010.A0A166J5G3"/>